<dbReference type="Gene3D" id="1.10.357.10">
    <property type="entry name" value="Tetracycline Repressor, domain 2"/>
    <property type="match status" value="1"/>
</dbReference>
<evidence type="ECO:0000313" key="6">
    <source>
        <dbReference type="EMBL" id="SDY84460.1"/>
    </source>
</evidence>
<dbReference type="GO" id="GO:0003700">
    <property type="term" value="F:DNA-binding transcription factor activity"/>
    <property type="evidence" value="ECO:0007669"/>
    <property type="project" value="TreeGrafter"/>
</dbReference>
<sequence length="197" mass="21903">MPEHVKTPDPARRSERSRQAILTAATELVSEVGYQKLTIEGVASRAGVGKQTIYRWWPDKGAVVLDAYLALTNADAGLTFPTTDDLEADLRLVLTSTVGQLADASFARFYRSLLTAIQNDEKLARQLNERLLGPWLEATKERLRVAVRAGEIADADLDAAVDLFYGSFYYRWLLRTGPLSTEYCDSVVALLLRALRP</sequence>
<dbReference type="OrthoDB" id="9796019at2"/>
<organism evidence="6 7">
    <name type="scientific">Amycolatopsis xylanica</name>
    <dbReference type="NCBI Taxonomy" id="589385"/>
    <lineage>
        <taxon>Bacteria</taxon>
        <taxon>Bacillati</taxon>
        <taxon>Actinomycetota</taxon>
        <taxon>Actinomycetes</taxon>
        <taxon>Pseudonocardiales</taxon>
        <taxon>Pseudonocardiaceae</taxon>
        <taxon>Amycolatopsis</taxon>
    </lineage>
</organism>
<feature type="DNA-binding region" description="H-T-H motif" evidence="4">
    <location>
        <begin position="38"/>
        <end position="57"/>
    </location>
</feature>
<dbReference type="Proteomes" id="UP000199515">
    <property type="component" value="Unassembled WGS sequence"/>
</dbReference>
<dbReference type="InterPro" id="IPR050109">
    <property type="entry name" value="HTH-type_TetR-like_transc_reg"/>
</dbReference>
<evidence type="ECO:0000256" key="2">
    <source>
        <dbReference type="ARBA" id="ARBA00023125"/>
    </source>
</evidence>
<evidence type="ECO:0000259" key="5">
    <source>
        <dbReference type="PROSITE" id="PS50977"/>
    </source>
</evidence>
<dbReference type="EMBL" id="FNON01000007">
    <property type="protein sequence ID" value="SDY84460.1"/>
    <property type="molecule type" value="Genomic_DNA"/>
</dbReference>
<evidence type="ECO:0000256" key="3">
    <source>
        <dbReference type="ARBA" id="ARBA00023163"/>
    </source>
</evidence>
<reference evidence="6 7" key="1">
    <citation type="submission" date="2016-10" db="EMBL/GenBank/DDBJ databases">
        <authorList>
            <person name="de Groot N.N."/>
        </authorList>
    </citation>
    <scope>NUCLEOTIDE SEQUENCE [LARGE SCALE GENOMIC DNA]</scope>
    <source>
        <strain evidence="6 7">CPCC 202699</strain>
    </source>
</reference>
<keyword evidence="1" id="KW-0805">Transcription regulation</keyword>
<dbReference type="Gene3D" id="1.10.10.60">
    <property type="entry name" value="Homeodomain-like"/>
    <property type="match status" value="1"/>
</dbReference>
<dbReference type="InterPro" id="IPR001647">
    <property type="entry name" value="HTH_TetR"/>
</dbReference>
<protein>
    <submittedName>
        <fullName evidence="6">DNA-binding transcriptional regulator, AcrR family</fullName>
    </submittedName>
</protein>
<dbReference type="PANTHER" id="PTHR30055:SF148">
    <property type="entry name" value="TETR-FAMILY TRANSCRIPTIONAL REGULATOR"/>
    <property type="match status" value="1"/>
</dbReference>
<dbReference type="InterPro" id="IPR011075">
    <property type="entry name" value="TetR_C"/>
</dbReference>
<dbReference type="SUPFAM" id="SSF48498">
    <property type="entry name" value="Tetracyclin repressor-like, C-terminal domain"/>
    <property type="match status" value="1"/>
</dbReference>
<dbReference type="AlphaFoldDB" id="A0A1H3N706"/>
<dbReference type="RefSeq" id="WP_091294529.1">
    <property type="nucleotide sequence ID" value="NZ_FNON01000007.1"/>
</dbReference>
<dbReference type="PROSITE" id="PS50977">
    <property type="entry name" value="HTH_TETR_2"/>
    <property type="match status" value="1"/>
</dbReference>
<evidence type="ECO:0000256" key="4">
    <source>
        <dbReference type="PROSITE-ProRule" id="PRU00335"/>
    </source>
</evidence>
<accession>A0A1H3N706</accession>
<name>A0A1H3N706_9PSEU</name>
<evidence type="ECO:0000313" key="7">
    <source>
        <dbReference type="Proteomes" id="UP000199515"/>
    </source>
</evidence>
<dbReference type="PANTHER" id="PTHR30055">
    <property type="entry name" value="HTH-TYPE TRANSCRIPTIONAL REGULATOR RUTR"/>
    <property type="match status" value="1"/>
</dbReference>
<dbReference type="Pfam" id="PF00440">
    <property type="entry name" value="TetR_N"/>
    <property type="match status" value="1"/>
</dbReference>
<dbReference type="SUPFAM" id="SSF46689">
    <property type="entry name" value="Homeodomain-like"/>
    <property type="match status" value="1"/>
</dbReference>
<dbReference type="GO" id="GO:0000976">
    <property type="term" value="F:transcription cis-regulatory region binding"/>
    <property type="evidence" value="ECO:0007669"/>
    <property type="project" value="TreeGrafter"/>
</dbReference>
<dbReference type="InterPro" id="IPR036271">
    <property type="entry name" value="Tet_transcr_reg_TetR-rel_C_sf"/>
</dbReference>
<feature type="domain" description="HTH tetR-type" evidence="5">
    <location>
        <begin position="15"/>
        <end position="75"/>
    </location>
</feature>
<proteinExistence type="predicted"/>
<dbReference type="Pfam" id="PF16859">
    <property type="entry name" value="TetR_C_11"/>
    <property type="match status" value="1"/>
</dbReference>
<keyword evidence="3" id="KW-0804">Transcription</keyword>
<dbReference type="InterPro" id="IPR009057">
    <property type="entry name" value="Homeodomain-like_sf"/>
</dbReference>
<evidence type="ECO:0000256" key="1">
    <source>
        <dbReference type="ARBA" id="ARBA00023015"/>
    </source>
</evidence>
<keyword evidence="2 4" id="KW-0238">DNA-binding</keyword>
<keyword evidence="7" id="KW-1185">Reference proteome</keyword>
<dbReference type="PRINTS" id="PR00455">
    <property type="entry name" value="HTHTETR"/>
</dbReference>
<dbReference type="STRING" id="589385.SAMN05421504_107154"/>
<gene>
    <name evidence="6" type="ORF">SAMN05421504_107154</name>
</gene>